<gene>
    <name evidence="1" type="ORF">COLO4_31006</name>
</gene>
<organism evidence="1 2">
    <name type="scientific">Corchorus olitorius</name>
    <dbReference type="NCBI Taxonomy" id="93759"/>
    <lineage>
        <taxon>Eukaryota</taxon>
        <taxon>Viridiplantae</taxon>
        <taxon>Streptophyta</taxon>
        <taxon>Embryophyta</taxon>
        <taxon>Tracheophyta</taxon>
        <taxon>Spermatophyta</taxon>
        <taxon>Magnoliopsida</taxon>
        <taxon>eudicotyledons</taxon>
        <taxon>Gunneridae</taxon>
        <taxon>Pentapetalae</taxon>
        <taxon>rosids</taxon>
        <taxon>malvids</taxon>
        <taxon>Malvales</taxon>
        <taxon>Malvaceae</taxon>
        <taxon>Grewioideae</taxon>
        <taxon>Apeibeae</taxon>
        <taxon>Corchorus</taxon>
    </lineage>
</organism>
<evidence type="ECO:0000313" key="2">
    <source>
        <dbReference type="Proteomes" id="UP000187203"/>
    </source>
</evidence>
<accession>A0A1R3H6G3</accession>
<evidence type="ECO:0000313" key="1">
    <source>
        <dbReference type="EMBL" id="OMO65816.1"/>
    </source>
</evidence>
<sequence length="32" mass="3686">MDGPHKSKRMKVLVQENNTWGFWVEKKKIGGG</sequence>
<dbReference type="EMBL" id="AWUE01020808">
    <property type="protein sequence ID" value="OMO65816.1"/>
    <property type="molecule type" value="Genomic_DNA"/>
</dbReference>
<reference evidence="2" key="1">
    <citation type="submission" date="2013-09" db="EMBL/GenBank/DDBJ databases">
        <title>Corchorus olitorius genome sequencing.</title>
        <authorList>
            <person name="Alam M."/>
            <person name="Haque M.S."/>
            <person name="Islam M.S."/>
            <person name="Emdad E.M."/>
            <person name="Islam M.M."/>
            <person name="Ahmed B."/>
            <person name="Halim A."/>
            <person name="Hossen Q.M.M."/>
            <person name="Hossain M.Z."/>
            <person name="Ahmed R."/>
            <person name="Khan M.M."/>
            <person name="Islam R."/>
            <person name="Rashid M.M."/>
            <person name="Khan S.A."/>
            <person name="Rahman M.S."/>
            <person name="Alam M."/>
            <person name="Yahiya A.S."/>
            <person name="Khan M.S."/>
            <person name="Azam M.S."/>
            <person name="Haque T."/>
            <person name="Lashkar M.Z.H."/>
            <person name="Akhand A.I."/>
            <person name="Morshed G."/>
            <person name="Roy S."/>
            <person name="Uddin K.S."/>
            <person name="Rabeya T."/>
            <person name="Hossain A.S."/>
            <person name="Chowdhury A."/>
            <person name="Snigdha A.R."/>
            <person name="Mortoza M.S."/>
            <person name="Matin S.A."/>
            <person name="Hoque S.M.E."/>
            <person name="Islam M.K."/>
            <person name="Roy D.K."/>
            <person name="Haider R."/>
            <person name="Moosa M.M."/>
            <person name="Elias S.M."/>
            <person name="Hasan A.M."/>
            <person name="Jahan S."/>
            <person name="Shafiuddin M."/>
            <person name="Mahmood N."/>
            <person name="Shommy N.S."/>
        </authorList>
    </citation>
    <scope>NUCLEOTIDE SEQUENCE [LARGE SCALE GENOMIC DNA]</scope>
    <source>
        <strain evidence="2">cv. O-4</strain>
    </source>
</reference>
<proteinExistence type="predicted"/>
<dbReference type="OrthoDB" id="10268209at2759"/>
<keyword evidence="2" id="KW-1185">Reference proteome</keyword>
<protein>
    <submittedName>
        <fullName evidence="1">GTPase-activating protein gyp7</fullName>
    </submittedName>
</protein>
<name>A0A1R3H6G3_9ROSI</name>
<comment type="caution">
    <text evidence="1">The sequence shown here is derived from an EMBL/GenBank/DDBJ whole genome shotgun (WGS) entry which is preliminary data.</text>
</comment>
<dbReference type="AlphaFoldDB" id="A0A1R3H6G3"/>
<dbReference type="Proteomes" id="UP000187203">
    <property type="component" value="Unassembled WGS sequence"/>
</dbReference>